<dbReference type="RefSeq" id="XP_022313504.1">
    <property type="nucleotide sequence ID" value="XM_022457796.1"/>
</dbReference>
<dbReference type="GeneID" id="111118374"/>
<protein>
    <submittedName>
        <fullName evidence="3 4">Uncharacterized protein LOC111118374</fullName>
    </submittedName>
</protein>
<gene>
    <name evidence="3 4" type="primary">LOC111118374</name>
</gene>
<proteinExistence type="predicted"/>
<sequence length="155" mass="17093">MSIIRQWVSSVAQFSSQYDNTGWAATQVIGAPKVYPKYGDIRGAWASGSRSNNEFIEVVYEEKVYPTEINIYETYNAGGTKSISAKADNGEWVTLYQADKIEAIKSSRIFKPRLIDANLSVDTLKIVIDCSVAGTWVEIDAVELVGSKLNPGSFL</sequence>
<dbReference type="Pfam" id="PF25900">
    <property type="entry name" value="PAPPA"/>
    <property type="match status" value="1"/>
</dbReference>
<reference evidence="3 4" key="1">
    <citation type="submission" date="2025-04" db="UniProtKB">
        <authorList>
            <consortium name="RefSeq"/>
        </authorList>
    </citation>
    <scope>IDENTIFICATION</scope>
    <source>
        <tissue evidence="3 4">Whole sample</tissue>
    </source>
</reference>
<evidence type="ECO:0000313" key="4">
    <source>
        <dbReference type="RefSeq" id="XP_022313505.1"/>
    </source>
</evidence>
<name>A0A8B8CEA6_CRAVI</name>
<evidence type="ECO:0000259" key="1">
    <source>
        <dbReference type="Pfam" id="PF25900"/>
    </source>
</evidence>
<dbReference type="OrthoDB" id="2153609at2759"/>
<evidence type="ECO:0000313" key="3">
    <source>
        <dbReference type="RefSeq" id="XP_022313504.1"/>
    </source>
</evidence>
<dbReference type="Proteomes" id="UP000694844">
    <property type="component" value="Chromosome 2"/>
</dbReference>
<dbReference type="KEGG" id="cvn:111118374"/>
<evidence type="ECO:0000313" key="2">
    <source>
        <dbReference type="Proteomes" id="UP000694844"/>
    </source>
</evidence>
<feature type="domain" description="Pappalysin-1 SD scarf" evidence="1">
    <location>
        <begin position="4"/>
        <end position="150"/>
    </location>
</feature>
<accession>A0A8B8CEA6</accession>
<dbReference type="InterPro" id="IPR058897">
    <property type="entry name" value="PAPPA_SD_C"/>
</dbReference>
<dbReference type="AlphaFoldDB" id="A0A8B8CEA6"/>
<dbReference type="RefSeq" id="XP_022313505.1">
    <property type="nucleotide sequence ID" value="XM_022457797.1"/>
</dbReference>
<keyword evidence="2" id="KW-1185">Reference proteome</keyword>
<organism evidence="2 3">
    <name type="scientific">Crassostrea virginica</name>
    <name type="common">Eastern oyster</name>
    <dbReference type="NCBI Taxonomy" id="6565"/>
    <lineage>
        <taxon>Eukaryota</taxon>
        <taxon>Metazoa</taxon>
        <taxon>Spiralia</taxon>
        <taxon>Lophotrochozoa</taxon>
        <taxon>Mollusca</taxon>
        <taxon>Bivalvia</taxon>
        <taxon>Autobranchia</taxon>
        <taxon>Pteriomorphia</taxon>
        <taxon>Ostreida</taxon>
        <taxon>Ostreoidea</taxon>
        <taxon>Ostreidae</taxon>
        <taxon>Crassostrea</taxon>
    </lineage>
</organism>